<reference evidence="2 3" key="1">
    <citation type="journal article" date="2019" name="Nat. Ecol. Evol.">
        <title>Megaphylogeny resolves global patterns of mushroom evolution.</title>
        <authorList>
            <person name="Varga T."/>
            <person name="Krizsan K."/>
            <person name="Foldi C."/>
            <person name="Dima B."/>
            <person name="Sanchez-Garcia M."/>
            <person name="Sanchez-Ramirez S."/>
            <person name="Szollosi G.J."/>
            <person name="Szarkandi J.G."/>
            <person name="Papp V."/>
            <person name="Albert L."/>
            <person name="Andreopoulos W."/>
            <person name="Angelini C."/>
            <person name="Antonin V."/>
            <person name="Barry K.W."/>
            <person name="Bougher N.L."/>
            <person name="Buchanan P."/>
            <person name="Buyck B."/>
            <person name="Bense V."/>
            <person name="Catcheside P."/>
            <person name="Chovatia M."/>
            <person name="Cooper J."/>
            <person name="Damon W."/>
            <person name="Desjardin D."/>
            <person name="Finy P."/>
            <person name="Geml J."/>
            <person name="Haridas S."/>
            <person name="Hughes K."/>
            <person name="Justo A."/>
            <person name="Karasinski D."/>
            <person name="Kautmanova I."/>
            <person name="Kiss B."/>
            <person name="Kocsube S."/>
            <person name="Kotiranta H."/>
            <person name="LaButti K.M."/>
            <person name="Lechner B.E."/>
            <person name="Liimatainen K."/>
            <person name="Lipzen A."/>
            <person name="Lukacs Z."/>
            <person name="Mihaltcheva S."/>
            <person name="Morgado L.N."/>
            <person name="Niskanen T."/>
            <person name="Noordeloos M.E."/>
            <person name="Ohm R.A."/>
            <person name="Ortiz-Santana B."/>
            <person name="Ovrebo C."/>
            <person name="Racz N."/>
            <person name="Riley R."/>
            <person name="Savchenko A."/>
            <person name="Shiryaev A."/>
            <person name="Soop K."/>
            <person name="Spirin V."/>
            <person name="Szebenyi C."/>
            <person name="Tomsovsky M."/>
            <person name="Tulloss R.E."/>
            <person name="Uehling J."/>
            <person name="Grigoriev I.V."/>
            <person name="Vagvolgyi C."/>
            <person name="Papp T."/>
            <person name="Martin F.M."/>
            <person name="Miettinen O."/>
            <person name="Hibbett D.S."/>
            <person name="Nagy L.G."/>
        </authorList>
    </citation>
    <scope>NUCLEOTIDE SEQUENCE [LARGE SCALE GENOMIC DNA]</scope>
    <source>
        <strain evidence="2 3">CBS 962.96</strain>
    </source>
</reference>
<dbReference type="EMBL" id="ML179185">
    <property type="protein sequence ID" value="THU96071.1"/>
    <property type="molecule type" value="Genomic_DNA"/>
</dbReference>
<sequence>MTESGLVEGTMGRLQPAHAPGSATPVVPPLSTTEAPEYPSLSLDFRDTGMVVEWMGTEYESLNLRVISLVEVDNRVVGMLPRGSGKHSSGRGTLLIVADGEEEKVKEGPSTNLSIISHTPLFEEAELICKRTFSKLLLYSVITLVKMVNDRRTGRQHPLATIKHTIWFIKVEHRGCGTLSSTASTHIFLNYNGLKRNGPVSQANYF</sequence>
<accession>A0A4S8M2E4</accession>
<protein>
    <submittedName>
        <fullName evidence="2">Uncharacterized protein</fullName>
    </submittedName>
</protein>
<feature type="region of interest" description="Disordered" evidence="1">
    <location>
        <begin position="1"/>
        <end position="39"/>
    </location>
</feature>
<name>A0A4S8M2E4_DENBC</name>
<proteinExistence type="predicted"/>
<evidence type="ECO:0000313" key="3">
    <source>
        <dbReference type="Proteomes" id="UP000297245"/>
    </source>
</evidence>
<keyword evidence="3" id="KW-1185">Reference proteome</keyword>
<organism evidence="2 3">
    <name type="scientific">Dendrothele bispora (strain CBS 962.96)</name>
    <dbReference type="NCBI Taxonomy" id="1314807"/>
    <lineage>
        <taxon>Eukaryota</taxon>
        <taxon>Fungi</taxon>
        <taxon>Dikarya</taxon>
        <taxon>Basidiomycota</taxon>
        <taxon>Agaricomycotina</taxon>
        <taxon>Agaricomycetes</taxon>
        <taxon>Agaricomycetidae</taxon>
        <taxon>Agaricales</taxon>
        <taxon>Agaricales incertae sedis</taxon>
        <taxon>Dendrothele</taxon>
    </lineage>
</organism>
<evidence type="ECO:0000313" key="2">
    <source>
        <dbReference type="EMBL" id="THU96071.1"/>
    </source>
</evidence>
<dbReference type="AlphaFoldDB" id="A0A4S8M2E4"/>
<evidence type="ECO:0000256" key="1">
    <source>
        <dbReference type="SAM" id="MobiDB-lite"/>
    </source>
</evidence>
<gene>
    <name evidence="2" type="ORF">K435DRAFT_797623</name>
</gene>
<dbReference type="Proteomes" id="UP000297245">
    <property type="component" value="Unassembled WGS sequence"/>
</dbReference>